<comment type="caution">
    <text evidence="1">The sequence shown here is derived from an EMBL/GenBank/DDBJ whole genome shotgun (WGS) entry which is preliminary data.</text>
</comment>
<dbReference type="RefSeq" id="WP_259054376.1">
    <property type="nucleotide sequence ID" value="NZ_JANUCT010000004.1"/>
</dbReference>
<proteinExistence type="predicted"/>
<protein>
    <recommendedName>
        <fullName evidence="3">DUF3077 domain-containing protein</fullName>
    </recommendedName>
</protein>
<organism evidence="1 2">
    <name type="scientific">Methylohalomonas lacus</name>
    <dbReference type="NCBI Taxonomy" id="398773"/>
    <lineage>
        <taxon>Bacteria</taxon>
        <taxon>Pseudomonadati</taxon>
        <taxon>Pseudomonadota</taxon>
        <taxon>Gammaproteobacteria</taxon>
        <taxon>Methylohalomonadales</taxon>
        <taxon>Methylohalomonadaceae</taxon>
        <taxon>Methylohalomonas</taxon>
    </lineage>
</organism>
<sequence>MHNDNDEFEFGKKPGDLIIDSGSPYFTLEHAANMMRLLAAVEPEHISDGRAATAYSMLANHCAKAVEYAHHQFREQERKPEAA</sequence>
<evidence type="ECO:0000313" key="1">
    <source>
        <dbReference type="EMBL" id="MCS3902792.1"/>
    </source>
</evidence>
<evidence type="ECO:0008006" key="3">
    <source>
        <dbReference type="Google" id="ProtNLM"/>
    </source>
</evidence>
<accession>A0AAE3HLU0</accession>
<evidence type="ECO:0000313" key="2">
    <source>
        <dbReference type="Proteomes" id="UP001204445"/>
    </source>
</evidence>
<dbReference type="EMBL" id="JANUCT010000004">
    <property type="protein sequence ID" value="MCS3902792.1"/>
    <property type="molecule type" value="Genomic_DNA"/>
</dbReference>
<dbReference type="AlphaFoldDB" id="A0AAE3HLU0"/>
<gene>
    <name evidence="1" type="ORF">J2T55_000796</name>
</gene>
<dbReference type="Proteomes" id="UP001204445">
    <property type="component" value="Unassembled WGS sequence"/>
</dbReference>
<reference evidence="1" key="1">
    <citation type="submission" date="2022-08" db="EMBL/GenBank/DDBJ databases">
        <title>Genomic Encyclopedia of Type Strains, Phase III (KMG-III): the genomes of soil and plant-associated and newly described type strains.</title>
        <authorList>
            <person name="Whitman W."/>
        </authorList>
    </citation>
    <scope>NUCLEOTIDE SEQUENCE</scope>
    <source>
        <strain evidence="1">HMT 1</strain>
    </source>
</reference>
<name>A0AAE3HLU0_9GAMM</name>
<keyword evidence="2" id="KW-1185">Reference proteome</keyword>